<dbReference type="Proteomes" id="UP000320216">
    <property type="component" value="Chromosome"/>
</dbReference>
<feature type="transmembrane region" description="Helical" evidence="8">
    <location>
        <begin position="104"/>
        <end position="124"/>
    </location>
</feature>
<feature type="transmembrane region" description="Helical" evidence="8">
    <location>
        <begin position="76"/>
        <end position="92"/>
    </location>
</feature>
<gene>
    <name evidence="10" type="ORF">FPZ11_02385</name>
</gene>
<evidence type="ECO:0000256" key="8">
    <source>
        <dbReference type="SAM" id="Phobius"/>
    </source>
</evidence>
<keyword evidence="3" id="KW-1003">Cell membrane</keyword>
<feature type="region of interest" description="Disordered" evidence="7">
    <location>
        <begin position="1"/>
        <end position="21"/>
    </location>
</feature>
<dbReference type="OrthoDB" id="3211698at2"/>
<evidence type="ECO:0000256" key="4">
    <source>
        <dbReference type="ARBA" id="ARBA00022692"/>
    </source>
</evidence>
<evidence type="ECO:0000256" key="3">
    <source>
        <dbReference type="ARBA" id="ARBA00022475"/>
    </source>
</evidence>
<dbReference type="GO" id="GO:0005886">
    <property type="term" value="C:plasma membrane"/>
    <property type="evidence" value="ECO:0007669"/>
    <property type="project" value="UniProtKB-SubCell"/>
</dbReference>
<dbReference type="EMBL" id="CP042305">
    <property type="protein sequence ID" value="QDZ13792.1"/>
    <property type="molecule type" value="Genomic_DNA"/>
</dbReference>
<comment type="similarity">
    <text evidence="2">Belongs to the acyltransferase 3 family.</text>
</comment>
<evidence type="ECO:0000313" key="10">
    <source>
        <dbReference type="EMBL" id="QDZ13792.1"/>
    </source>
</evidence>
<sequence length="399" mass="44999">MSADLAAAGDDHAQNRPVSVDAPPKRARARHLYEIDIVRILTFLCVIGVHTTSHTAGPDDVGLYILLDLLHFTREVFFALTAFVLLYTYDVHPVPMRKFWPKRFLLVGVPYVVWSAIYVVAGYLHHPTGTLWDLVQKFVFATLTGSAWYHLYFLLVTMQVYLLVPVIVWLVRRTRGRHWLLLLGALIVQAGLMSWYHYWPSTTGWYGDWAKQIVFTYSFFVIAGAVAADHQKTFLAWVRAKRMLIIWIVVASAAIMFAAYGLELLRGASLYGAGTPMQPVVIVWGVAVGLGFLALGSWWADRRKAASFTARFVDTASDRSFGIFLAHPLVLWVLLWAGDDWLEHTVPTPWLTLVAYVLVIIGAVLITEVARRTPLSLALTGRRFTSRKHRVKQLEVPPG</sequence>
<keyword evidence="11" id="KW-1185">Reference proteome</keyword>
<feature type="transmembrane region" description="Helical" evidence="8">
    <location>
        <begin position="240"/>
        <end position="261"/>
    </location>
</feature>
<evidence type="ECO:0000256" key="7">
    <source>
        <dbReference type="SAM" id="MobiDB-lite"/>
    </source>
</evidence>
<keyword evidence="10" id="KW-0808">Transferase</keyword>
<evidence type="ECO:0000256" key="5">
    <source>
        <dbReference type="ARBA" id="ARBA00022989"/>
    </source>
</evidence>
<evidence type="ECO:0000256" key="1">
    <source>
        <dbReference type="ARBA" id="ARBA00004651"/>
    </source>
</evidence>
<name>A0A5B8M239_9MICO</name>
<dbReference type="KEGG" id="huw:FPZ11_02385"/>
<keyword evidence="10" id="KW-0012">Acyltransferase</keyword>
<comment type="subcellular location">
    <subcellularLocation>
        <location evidence="1">Cell membrane</location>
        <topology evidence="1">Multi-pass membrane protein</topology>
    </subcellularLocation>
</comment>
<keyword evidence="5 8" id="KW-1133">Transmembrane helix</keyword>
<feature type="transmembrane region" description="Helical" evidence="8">
    <location>
        <begin position="321"/>
        <end position="338"/>
    </location>
</feature>
<dbReference type="PANTHER" id="PTHR40074">
    <property type="entry name" value="O-ACETYLTRANSFERASE WECH"/>
    <property type="match status" value="1"/>
</dbReference>
<dbReference type="RefSeq" id="WP_146318065.1">
    <property type="nucleotide sequence ID" value="NZ_CP042305.1"/>
</dbReference>
<keyword evidence="6 8" id="KW-0472">Membrane</keyword>
<dbReference type="AlphaFoldDB" id="A0A5B8M239"/>
<feature type="domain" description="Acyltransferase 3" evidence="9">
    <location>
        <begin position="33"/>
        <end position="367"/>
    </location>
</feature>
<feature type="transmembrane region" description="Helical" evidence="8">
    <location>
        <begin position="147"/>
        <end position="171"/>
    </location>
</feature>
<keyword evidence="4 8" id="KW-0812">Transmembrane</keyword>
<feature type="transmembrane region" description="Helical" evidence="8">
    <location>
        <begin position="37"/>
        <end position="56"/>
    </location>
</feature>
<feature type="transmembrane region" description="Helical" evidence="8">
    <location>
        <begin position="209"/>
        <end position="228"/>
    </location>
</feature>
<dbReference type="Pfam" id="PF01757">
    <property type="entry name" value="Acyl_transf_3"/>
    <property type="match status" value="1"/>
</dbReference>
<proteinExistence type="inferred from homology"/>
<feature type="transmembrane region" description="Helical" evidence="8">
    <location>
        <begin position="281"/>
        <end position="300"/>
    </location>
</feature>
<accession>A0A5B8M239</accession>
<dbReference type="InterPro" id="IPR002656">
    <property type="entry name" value="Acyl_transf_3_dom"/>
</dbReference>
<organism evidence="10 11">
    <name type="scientific">Humibacter ginsenosidimutans</name>
    <dbReference type="NCBI Taxonomy" id="2599293"/>
    <lineage>
        <taxon>Bacteria</taxon>
        <taxon>Bacillati</taxon>
        <taxon>Actinomycetota</taxon>
        <taxon>Actinomycetes</taxon>
        <taxon>Micrococcales</taxon>
        <taxon>Microbacteriaceae</taxon>
        <taxon>Humibacter</taxon>
    </lineage>
</organism>
<protein>
    <submittedName>
        <fullName evidence="10">Acyltransferase</fullName>
    </submittedName>
</protein>
<evidence type="ECO:0000256" key="6">
    <source>
        <dbReference type="ARBA" id="ARBA00023136"/>
    </source>
</evidence>
<evidence type="ECO:0000256" key="2">
    <source>
        <dbReference type="ARBA" id="ARBA00007400"/>
    </source>
</evidence>
<dbReference type="GO" id="GO:0009246">
    <property type="term" value="P:enterobacterial common antigen biosynthetic process"/>
    <property type="evidence" value="ECO:0007669"/>
    <property type="project" value="TreeGrafter"/>
</dbReference>
<feature type="transmembrane region" description="Helical" evidence="8">
    <location>
        <begin position="178"/>
        <end position="197"/>
    </location>
</feature>
<dbReference type="PANTHER" id="PTHR40074:SF2">
    <property type="entry name" value="O-ACETYLTRANSFERASE WECH"/>
    <property type="match status" value="1"/>
</dbReference>
<evidence type="ECO:0000259" key="9">
    <source>
        <dbReference type="Pfam" id="PF01757"/>
    </source>
</evidence>
<dbReference type="GO" id="GO:0016413">
    <property type="term" value="F:O-acetyltransferase activity"/>
    <property type="evidence" value="ECO:0007669"/>
    <property type="project" value="TreeGrafter"/>
</dbReference>
<feature type="transmembrane region" description="Helical" evidence="8">
    <location>
        <begin position="350"/>
        <end position="370"/>
    </location>
</feature>
<evidence type="ECO:0000313" key="11">
    <source>
        <dbReference type="Proteomes" id="UP000320216"/>
    </source>
</evidence>
<reference evidence="10 11" key="1">
    <citation type="submission" date="2019-07" db="EMBL/GenBank/DDBJ databases">
        <title>Full genome sequence of Humibacter sp. WJ7-1.</title>
        <authorList>
            <person name="Im W.-T."/>
        </authorList>
    </citation>
    <scope>NUCLEOTIDE SEQUENCE [LARGE SCALE GENOMIC DNA]</scope>
    <source>
        <strain evidence="10 11">WJ7-1</strain>
    </source>
</reference>